<dbReference type="Proteomes" id="UP000009046">
    <property type="component" value="Unassembled WGS sequence"/>
</dbReference>
<proteinExistence type="inferred from homology"/>
<dbReference type="InterPro" id="IPR012580">
    <property type="entry name" value="NUC153"/>
</dbReference>
<evidence type="ECO:0000259" key="7">
    <source>
        <dbReference type="Pfam" id="PF08159"/>
    </source>
</evidence>
<sequence length="665" mass="77742">MREIAEDTRFSHILKDAKFKKLPKKEVKVKIDKRFESMFHEKKFQLKYEVDKRGRSVNLQKSDDLKRYYDLSDTEDDLKSKNDDEKDAENAENRLSDLKLLKINKSEKKALTPDIKKKLKDLSVDYARGEGKIYSDSSSEEESSESEDDFDFNHGWGELDKDAEKTDEATNRLAVCNLNWDRIEAVDLMVLFHSFLPSGGIIHSVTIYPSDFGIQRMKEEEEKGPAELTETMPDEEELQKIQMEKLRKYQLNRLRYYYAVAVFDSPQTADVIYKECDGLDYESSSSRLDLRFIPDDTTFDQKPKEECTLLPDLSLYKPKYFITSALTKAKVDLTWDETDVNRQEIVRSMYNGKTDESVVKKYLACSSSEDEDENDLIEDTKEKELKSNDKLSFIDKYKALLSEVESNEIKKQKDKVDMEVTWNLDLENKANENIKELSKEKESKTPFQQYLDKRKDKKKKKKLEKQSLISTEDSNEEAPFSDDDIPSDIDLNDPYFKEELKNFKTKKTVKRNNPAQVEEDENTLKQKAELELLLADNSTDKHFSLKKIEESEKTKKNKKGKKRKAVDDDYCDNFKIDVNDERFSALYTSHHFNIDPADPQFKATKATNELIKEKLKRRDMEDNDVHFKGKKIDSTEGESKKKIQDPELSRLVQNIKKKTKSKKFT</sequence>
<keyword evidence="11" id="KW-1185">Reference proteome</keyword>
<dbReference type="Pfam" id="PF25121">
    <property type="entry name" value="RRM_ESF1"/>
    <property type="match status" value="1"/>
</dbReference>
<keyword evidence="4" id="KW-0539">Nucleus</keyword>
<evidence type="ECO:0000256" key="2">
    <source>
        <dbReference type="ARBA" id="ARBA00009087"/>
    </source>
</evidence>
<evidence type="ECO:0000256" key="5">
    <source>
        <dbReference type="SAM" id="Coils"/>
    </source>
</evidence>
<dbReference type="CTD" id="8229894"/>
<dbReference type="FunCoup" id="E0VIN6">
    <property type="interactions" value="1738"/>
</dbReference>
<evidence type="ECO:0000256" key="4">
    <source>
        <dbReference type="ARBA" id="ARBA00023242"/>
    </source>
</evidence>
<reference evidence="9" key="2">
    <citation type="submission" date="2007-04" db="EMBL/GenBank/DDBJ databases">
        <title>The genome of the human body louse.</title>
        <authorList>
            <consortium name="The Human Body Louse Genome Consortium"/>
            <person name="Kirkness E."/>
            <person name="Walenz B."/>
            <person name="Hass B."/>
            <person name="Bruggner R."/>
            <person name="Strausberg R."/>
        </authorList>
    </citation>
    <scope>NUCLEOTIDE SEQUENCE</scope>
    <source>
        <strain evidence="9">USDA</strain>
    </source>
</reference>
<reference evidence="9" key="1">
    <citation type="submission" date="2007-04" db="EMBL/GenBank/DDBJ databases">
        <title>Annotation of Pediculus humanus corporis strain USDA.</title>
        <authorList>
            <person name="Kirkness E."/>
            <person name="Hannick L."/>
            <person name="Hass B."/>
            <person name="Bruggner R."/>
            <person name="Lawson D."/>
            <person name="Bidwell S."/>
            <person name="Joardar V."/>
            <person name="Caler E."/>
            <person name="Walenz B."/>
            <person name="Inman J."/>
            <person name="Schobel S."/>
            <person name="Galinsky K."/>
            <person name="Amedeo P."/>
            <person name="Strausberg R."/>
        </authorList>
    </citation>
    <scope>NUCLEOTIDE SEQUENCE</scope>
    <source>
        <strain evidence="9">USDA</strain>
    </source>
</reference>
<dbReference type="AlphaFoldDB" id="E0VIN6"/>
<dbReference type="GO" id="GO:0006364">
    <property type="term" value="P:rRNA processing"/>
    <property type="evidence" value="ECO:0007669"/>
    <property type="project" value="InterPro"/>
</dbReference>
<dbReference type="VEuPathDB" id="VectorBase:PHUM229880"/>
<feature type="compositionally biased region" description="Acidic residues" evidence="6">
    <location>
        <begin position="473"/>
        <end position="491"/>
    </location>
</feature>
<dbReference type="InParanoid" id="E0VIN6"/>
<feature type="compositionally biased region" description="Basic and acidic residues" evidence="6">
    <location>
        <begin position="435"/>
        <end position="444"/>
    </location>
</feature>
<feature type="domain" description="ESF1 RRM" evidence="8">
    <location>
        <begin position="170"/>
        <end position="308"/>
    </location>
</feature>
<dbReference type="RefSeq" id="XP_002425980.1">
    <property type="nucleotide sequence ID" value="XM_002425935.1"/>
</dbReference>
<gene>
    <name evidence="10" type="primary">8229894</name>
    <name evidence="9" type="ORF">Phum_PHUM229880</name>
</gene>
<evidence type="ECO:0000313" key="11">
    <source>
        <dbReference type="Proteomes" id="UP000009046"/>
    </source>
</evidence>
<organism>
    <name type="scientific">Pediculus humanus subsp. corporis</name>
    <name type="common">Body louse</name>
    <dbReference type="NCBI Taxonomy" id="121224"/>
    <lineage>
        <taxon>Eukaryota</taxon>
        <taxon>Metazoa</taxon>
        <taxon>Ecdysozoa</taxon>
        <taxon>Arthropoda</taxon>
        <taxon>Hexapoda</taxon>
        <taxon>Insecta</taxon>
        <taxon>Pterygota</taxon>
        <taxon>Neoptera</taxon>
        <taxon>Paraneoptera</taxon>
        <taxon>Psocodea</taxon>
        <taxon>Troctomorpha</taxon>
        <taxon>Phthiraptera</taxon>
        <taxon>Anoplura</taxon>
        <taxon>Pediculidae</taxon>
        <taxon>Pediculus</taxon>
    </lineage>
</organism>
<feature type="coiled-coil region" evidence="5">
    <location>
        <begin position="71"/>
        <end position="108"/>
    </location>
</feature>
<evidence type="ECO:0000256" key="1">
    <source>
        <dbReference type="ARBA" id="ARBA00004604"/>
    </source>
</evidence>
<dbReference type="PANTHER" id="PTHR12202">
    <property type="entry name" value="ESF1 HOMOLOG"/>
    <property type="match status" value="1"/>
</dbReference>
<evidence type="ECO:0000256" key="3">
    <source>
        <dbReference type="ARBA" id="ARBA00023054"/>
    </source>
</evidence>
<dbReference type="InterPro" id="IPR039754">
    <property type="entry name" value="Esf1"/>
</dbReference>
<dbReference type="Pfam" id="PF08159">
    <property type="entry name" value="NUC153"/>
    <property type="match status" value="1"/>
</dbReference>
<dbReference type="KEGG" id="phu:Phum_PHUM229880"/>
<dbReference type="EMBL" id="DS235201">
    <property type="protein sequence ID" value="EEB13242.1"/>
    <property type="molecule type" value="Genomic_DNA"/>
</dbReference>
<dbReference type="OrthoDB" id="431825at2759"/>
<feature type="compositionally biased region" description="Acidic residues" evidence="6">
    <location>
        <begin position="138"/>
        <end position="150"/>
    </location>
</feature>
<reference evidence="10" key="3">
    <citation type="submission" date="2020-05" db="UniProtKB">
        <authorList>
            <consortium name="EnsemblMetazoa"/>
        </authorList>
    </citation>
    <scope>IDENTIFICATION</scope>
    <source>
        <strain evidence="10">USDA</strain>
    </source>
</reference>
<dbReference type="HOGENOM" id="CLU_010564_2_0_1"/>
<evidence type="ECO:0000256" key="6">
    <source>
        <dbReference type="SAM" id="MobiDB-lite"/>
    </source>
</evidence>
<feature type="region of interest" description="Disordered" evidence="6">
    <location>
        <begin position="435"/>
        <end position="492"/>
    </location>
</feature>
<accession>E0VIN6</accession>
<dbReference type="GO" id="GO:0003723">
    <property type="term" value="F:RNA binding"/>
    <property type="evidence" value="ECO:0007669"/>
    <property type="project" value="TreeGrafter"/>
</dbReference>
<comment type="similarity">
    <text evidence="2">Belongs to the ESF1 family.</text>
</comment>
<evidence type="ECO:0000259" key="8">
    <source>
        <dbReference type="Pfam" id="PF25121"/>
    </source>
</evidence>
<feature type="region of interest" description="Disordered" evidence="6">
    <location>
        <begin position="133"/>
        <end position="164"/>
    </location>
</feature>
<feature type="domain" description="NUC153" evidence="7">
    <location>
        <begin position="580"/>
        <end position="606"/>
    </location>
</feature>
<dbReference type="OMA" id="YEMEMSW"/>
<keyword evidence="3 5" id="KW-0175">Coiled coil</keyword>
<dbReference type="PANTHER" id="PTHR12202:SF0">
    <property type="entry name" value="ESF1 HOMOLOG"/>
    <property type="match status" value="1"/>
</dbReference>
<dbReference type="STRING" id="121224.E0VIN6"/>
<evidence type="ECO:0000313" key="10">
    <source>
        <dbReference type="EnsemblMetazoa" id="PHUM229880-PA"/>
    </source>
</evidence>
<feature type="region of interest" description="Disordered" evidence="6">
    <location>
        <begin position="626"/>
        <end position="665"/>
    </location>
</feature>
<dbReference type="EMBL" id="AAZO01002671">
    <property type="status" value="NOT_ANNOTATED_CDS"/>
    <property type="molecule type" value="Genomic_DNA"/>
</dbReference>
<feature type="compositionally biased region" description="Basic residues" evidence="6">
    <location>
        <begin position="655"/>
        <end position="665"/>
    </location>
</feature>
<dbReference type="eggNOG" id="KOG2318">
    <property type="taxonomic scope" value="Eukaryota"/>
</dbReference>
<dbReference type="GO" id="GO:0005730">
    <property type="term" value="C:nucleolus"/>
    <property type="evidence" value="ECO:0007669"/>
    <property type="project" value="UniProtKB-SubCell"/>
</dbReference>
<protein>
    <submittedName>
        <fullName evidence="9 10">ABT1-associated protein, putative</fullName>
    </submittedName>
</protein>
<evidence type="ECO:0000313" key="9">
    <source>
        <dbReference type="EMBL" id="EEB13242.1"/>
    </source>
</evidence>
<name>E0VIN6_PEDHC</name>
<dbReference type="EnsemblMetazoa" id="PHUM229880-RA">
    <property type="protein sequence ID" value="PHUM229880-PA"/>
    <property type="gene ID" value="PHUM229880"/>
</dbReference>
<dbReference type="InterPro" id="IPR056750">
    <property type="entry name" value="RRM_ESF1"/>
</dbReference>
<feature type="compositionally biased region" description="Basic and acidic residues" evidence="6">
    <location>
        <begin position="626"/>
        <end position="648"/>
    </location>
</feature>
<comment type="subcellular location">
    <subcellularLocation>
        <location evidence="1">Nucleus</location>
        <location evidence="1">Nucleolus</location>
    </subcellularLocation>
</comment>
<dbReference type="GeneID" id="8229894"/>